<evidence type="ECO:0000256" key="10">
    <source>
        <dbReference type="RuleBase" id="RU003780"/>
    </source>
</evidence>
<keyword evidence="7 8" id="KW-0234">DNA repair</keyword>
<evidence type="ECO:0000313" key="12">
    <source>
        <dbReference type="EMBL" id="HIU23134.1"/>
    </source>
</evidence>
<evidence type="ECO:0000256" key="9">
    <source>
        <dbReference type="PROSITE-ProRule" id="PRU10072"/>
    </source>
</evidence>
<dbReference type="Pfam" id="PF03167">
    <property type="entry name" value="UDG"/>
    <property type="match status" value="1"/>
</dbReference>
<evidence type="ECO:0000256" key="5">
    <source>
        <dbReference type="ARBA" id="ARBA00022763"/>
    </source>
</evidence>
<feature type="domain" description="Uracil-DNA glycosylase-like" evidence="11">
    <location>
        <begin position="47"/>
        <end position="206"/>
    </location>
</feature>
<dbReference type="CDD" id="cd10027">
    <property type="entry name" value="UDG-F1-like"/>
    <property type="match status" value="1"/>
</dbReference>
<evidence type="ECO:0000256" key="8">
    <source>
        <dbReference type="HAMAP-Rule" id="MF_00148"/>
    </source>
</evidence>
<dbReference type="SUPFAM" id="SSF52141">
    <property type="entry name" value="Uracil-DNA glycosylase-like"/>
    <property type="match status" value="1"/>
</dbReference>
<dbReference type="PANTHER" id="PTHR11264:SF0">
    <property type="entry name" value="URACIL-DNA GLYCOSYLASE"/>
    <property type="match status" value="1"/>
</dbReference>
<dbReference type="InterPro" id="IPR036895">
    <property type="entry name" value="Uracil-DNA_glycosylase-like_sf"/>
</dbReference>
<dbReference type="InterPro" id="IPR005122">
    <property type="entry name" value="Uracil-DNA_glycosylase-like"/>
</dbReference>
<reference evidence="12" key="1">
    <citation type="submission" date="2020-10" db="EMBL/GenBank/DDBJ databases">
        <authorList>
            <person name="Gilroy R."/>
        </authorList>
    </citation>
    <scope>NUCLEOTIDE SEQUENCE</scope>
    <source>
        <strain evidence="12">CHK197-8231</strain>
    </source>
</reference>
<keyword evidence="5 8" id="KW-0227">DNA damage</keyword>
<dbReference type="EC" id="3.2.2.27" evidence="4 8"/>
<dbReference type="AlphaFoldDB" id="A0A9D1HV68"/>
<keyword evidence="8" id="KW-0963">Cytoplasm</keyword>
<dbReference type="EMBL" id="DVML01000034">
    <property type="protein sequence ID" value="HIU23134.1"/>
    <property type="molecule type" value="Genomic_DNA"/>
</dbReference>
<comment type="catalytic activity">
    <reaction evidence="1 8 10">
        <text>Hydrolyzes single-stranded DNA or mismatched double-stranded DNA and polynucleotides, releasing free uracil.</text>
        <dbReference type="EC" id="3.2.2.27"/>
    </reaction>
</comment>
<comment type="caution">
    <text evidence="12">The sequence shown here is derived from an EMBL/GenBank/DDBJ whole genome shotgun (WGS) entry which is preliminary data.</text>
</comment>
<keyword evidence="6 8" id="KW-0378">Hydrolase</keyword>
<dbReference type="InterPro" id="IPR018085">
    <property type="entry name" value="Ura-DNA_Glyclase_AS"/>
</dbReference>
<sequence>MINKKWDIVLKDEFHKEYFKKLGTIVKKEYKTKIVYPKYENIFNALRYTDYDEVKVVILGQDPYHGENEAHGLSFSVLPGVKRPPSLNNMFKELNDDLGIVRTQNTLTDWTQQGVMMLNSIMTVVKDKPLSHKGIGWEIFTDTIIQKLNEREDPVIFVLWGGYARSKKALITNRRHFIIEAAHPSPLSAHRGFFGSKPYSKINTILKRLGKEEIDWSGNYHKEDS</sequence>
<dbReference type="GO" id="GO:0005737">
    <property type="term" value="C:cytoplasm"/>
    <property type="evidence" value="ECO:0007669"/>
    <property type="project" value="UniProtKB-SubCell"/>
</dbReference>
<evidence type="ECO:0000256" key="6">
    <source>
        <dbReference type="ARBA" id="ARBA00022801"/>
    </source>
</evidence>
<evidence type="ECO:0000256" key="4">
    <source>
        <dbReference type="ARBA" id="ARBA00012030"/>
    </source>
</evidence>
<name>A0A9D1HV68_9BACT</name>
<dbReference type="Proteomes" id="UP000824087">
    <property type="component" value="Unassembled WGS sequence"/>
</dbReference>
<dbReference type="NCBIfam" id="NF003591">
    <property type="entry name" value="PRK05254.1-4"/>
    <property type="match status" value="1"/>
</dbReference>
<dbReference type="NCBIfam" id="NF003589">
    <property type="entry name" value="PRK05254.1-2"/>
    <property type="match status" value="1"/>
</dbReference>
<dbReference type="Gene3D" id="3.40.470.10">
    <property type="entry name" value="Uracil-DNA glycosylase-like domain"/>
    <property type="match status" value="1"/>
</dbReference>
<dbReference type="SMART" id="SM00986">
    <property type="entry name" value="UDG"/>
    <property type="match status" value="1"/>
</dbReference>
<dbReference type="GO" id="GO:0004844">
    <property type="term" value="F:uracil DNA N-glycosylase activity"/>
    <property type="evidence" value="ECO:0007669"/>
    <property type="project" value="UniProtKB-UniRule"/>
</dbReference>
<evidence type="ECO:0000256" key="2">
    <source>
        <dbReference type="ARBA" id="ARBA00002631"/>
    </source>
</evidence>
<dbReference type="NCBIfam" id="NF003592">
    <property type="entry name" value="PRK05254.1-5"/>
    <property type="match status" value="1"/>
</dbReference>
<evidence type="ECO:0000256" key="3">
    <source>
        <dbReference type="ARBA" id="ARBA00008184"/>
    </source>
</evidence>
<evidence type="ECO:0000313" key="13">
    <source>
        <dbReference type="Proteomes" id="UP000824087"/>
    </source>
</evidence>
<organism evidence="12 13">
    <name type="scientific">Candidatus Fimihabitans intestinipullorum</name>
    <dbReference type="NCBI Taxonomy" id="2840820"/>
    <lineage>
        <taxon>Bacteria</taxon>
        <taxon>Bacillati</taxon>
        <taxon>Mycoplasmatota</taxon>
        <taxon>Mycoplasmatota incertae sedis</taxon>
        <taxon>Candidatus Fimihabitans</taxon>
    </lineage>
</organism>
<reference evidence="12" key="2">
    <citation type="journal article" date="2021" name="PeerJ">
        <title>Extensive microbial diversity within the chicken gut microbiome revealed by metagenomics and culture.</title>
        <authorList>
            <person name="Gilroy R."/>
            <person name="Ravi A."/>
            <person name="Getino M."/>
            <person name="Pursley I."/>
            <person name="Horton D.L."/>
            <person name="Alikhan N.F."/>
            <person name="Baker D."/>
            <person name="Gharbi K."/>
            <person name="Hall N."/>
            <person name="Watson M."/>
            <person name="Adriaenssens E.M."/>
            <person name="Foster-Nyarko E."/>
            <person name="Jarju S."/>
            <person name="Secka A."/>
            <person name="Antonio M."/>
            <person name="Oren A."/>
            <person name="Chaudhuri R.R."/>
            <person name="La Ragione R."/>
            <person name="Hildebrand F."/>
            <person name="Pallen M.J."/>
        </authorList>
    </citation>
    <scope>NUCLEOTIDE SEQUENCE</scope>
    <source>
        <strain evidence="12">CHK197-8231</strain>
    </source>
</reference>
<dbReference type="SMART" id="SM00987">
    <property type="entry name" value="UreE_C"/>
    <property type="match status" value="1"/>
</dbReference>
<evidence type="ECO:0000256" key="7">
    <source>
        <dbReference type="ARBA" id="ARBA00023204"/>
    </source>
</evidence>
<dbReference type="InterPro" id="IPR002043">
    <property type="entry name" value="UDG_fam1"/>
</dbReference>
<comment type="subcellular location">
    <subcellularLocation>
        <location evidence="8">Cytoplasm</location>
    </subcellularLocation>
</comment>
<comment type="function">
    <text evidence="2 8 10">Excises uracil residues from the DNA which can arise as a result of misincorporation of dUMP residues by DNA polymerase or due to deamination of cytosine.</text>
</comment>
<dbReference type="GO" id="GO:0097510">
    <property type="term" value="P:base-excision repair, AP site formation via deaminated base removal"/>
    <property type="evidence" value="ECO:0007669"/>
    <property type="project" value="TreeGrafter"/>
</dbReference>
<evidence type="ECO:0000256" key="1">
    <source>
        <dbReference type="ARBA" id="ARBA00001400"/>
    </source>
</evidence>
<dbReference type="NCBIfam" id="NF003588">
    <property type="entry name" value="PRK05254.1-1"/>
    <property type="match status" value="1"/>
</dbReference>
<gene>
    <name evidence="8" type="primary">ung</name>
    <name evidence="12" type="ORF">IAD49_06075</name>
</gene>
<dbReference type="PROSITE" id="PS00130">
    <property type="entry name" value="U_DNA_GLYCOSYLASE"/>
    <property type="match status" value="1"/>
</dbReference>
<evidence type="ECO:0000259" key="11">
    <source>
        <dbReference type="SMART" id="SM00986"/>
    </source>
</evidence>
<dbReference type="NCBIfam" id="TIGR00628">
    <property type="entry name" value="ung"/>
    <property type="match status" value="1"/>
</dbReference>
<protein>
    <recommendedName>
        <fullName evidence="4 8">Uracil-DNA glycosylase</fullName>
        <shortName evidence="8">UDG</shortName>
        <ecNumber evidence="4 8">3.2.2.27</ecNumber>
    </recommendedName>
</protein>
<proteinExistence type="inferred from homology"/>
<dbReference type="FunFam" id="3.40.470.10:FF:000001">
    <property type="entry name" value="Uracil-DNA glycosylase"/>
    <property type="match status" value="1"/>
</dbReference>
<keyword evidence="12" id="KW-0326">Glycosidase</keyword>
<dbReference type="HAMAP" id="MF_00148">
    <property type="entry name" value="UDG"/>
    <property type="match status" value="1"/>
</dbReference>
<dbReference type="PANTHER" id="PTHR11264">
    <property type="entry name" value="URACIL-DNA GLYCOSYLASE"/>
    <property type="match status" value="1"/>
</dbReference>
<feature type="active site" description="Proton acceptor" evidence="8 9">
    <location>
        <position position="62"/>
    </location>
</feature>
<accession>A0A9D1HV68</accession>
<comment type="similarity">
    <text evidence="3 8 10">Belongs to the uracil-DNA glycosylase (UDG) superfamily. UNG family.</text>
</comment>